<evidence type="ECO:0000313" key="6">
    <source>
        <dbReference type="EMBL" id="VUX55992.1"/>
    </source>
</evidence>
<gene>
    <name evidence="6" type="ORF">JTBM06_V1_210003</name>
</gene>
<evidence type="ECO:0000259" key="5">
    <source>
        <dbReference type="Pfam" id="PF07637"/>
    </source>
</evidence>
<evidence type="ECO:0000259" key="3">
    <source>
        <dbReference type="Pfam" id="PF07627"/>
    </source>
</evidence>
<evidence type="ECO:0000259" key="4">
    <source>
        <dbReference type="Pfam" id="PF07631"/>
    </source>
</evidence>
<dbReference type="Pfam" id="PF07631">
    <property type="entry name" value="PSD4"/>
    <property type="match status" value="1"/>
</dbReference>
<feature type="domain" description="DUF1585" evidence="1">
    <location>
        <begin position="441"/>
        <end position="514"/>
    </location>
</feature>
<dbReference type="AlphaFoldDB" id="A0A7D9D243"/>
<sequence length="543" mass="58957">MLTGCSSPTAEPENSASPLRVRLMTGQQYSNTIAQIFGADISDSVLAPLPPLPRTDGLLASGAAFVGVTSDQTQQIQQAAESVAAKVVDEKHRDFLISCTPASPAQADADCAAQFLAETGRLLYRRPLDETKVVELVAVAGAAADETEDFYAGLGVALEAMLIGPQVIFIVDVAEPDPRNPGQERLDAYSLASRLSFFLWNTAPDDELLRAAGSGDLHTREGLEYNIDRMLASSRLEDGLRAFFDDMMAFDEFGSLAKDPIVYPMVTGATLADAREQTLRTVIDHVVTRKQDYRDLFTTRSTFMSMHLAALYGTPTTNGWVPYEFPEDSGRGGLLTQVAFLAAHSHSVRSSPTLRGKAVRELFLCQKVPDPPPNVDFSLLEDAGDLKTARERLAIHDSIPSCAGCHLLTDPTGLALEHFDGAGRYRETENGAVLDTSGELDGTEYEGVDGLNMAVRNHPKLPYCLVNRLYAYGTGGPVSLRYDRDILAYFSEGFAENGYKVPDLLRDLALSQAFSRVRPDPEAAATVVNVNRTSPSQIARNQQ</sequence>
<proteinExistence type="predicted"/>
<dbReference type="Pfam" id="PF07626">
    <property type="entry name" value="PSD3"/>
    <property type="match status" value="1"/>
</dbReference>
<dbReference type="InterPro" id="IPR013042">
    <property type="entry name" value="DUF1592"/>
</dbReference>
<organism evidence="6">
    <name type="scientific">uncultured Woeseiaceae bacterium</name>
    <dbReference type="NCBI Taxonomy" id="1983305"/>
    <lineage>
        <taxon>Bacteria</taxon>
        <taxon>Pseudomonadati</taxon>
        <taxon>Pseudomonadota</taxon>
        <taxon>Gammaproteobacteria</taxon>
        <taxon>Woeseiales</taxon>
        <taxon>Woeseiaceae</taxon>
        <taxon>environmental samples</taxon>
    </lineage>
</organism>
<evidence type="ECO:0000259" key="1">
    <source>
        <dbReference type="Pfam" id="PF07624"/>
    </source>
</evidence>
<name>A0A7D9D243_9GAMM</name>
<feature type="domain" description="DUF1592" evidence="4">
    <location>
        <begin position="186"/>
        <end position="313"/>
    </location>
</feature>
<feature type="domain" description="DUF1587" evidence="2">
    <location>
        <begin position="22"/>
        <end position="88"/>
    </location>
</feature>
<dbReference type="InterPro" id="IPR013043">
    <property type="entry name" value="DUF1595"/>
</dbReference>
<feature type="domain" description="DUF1588" evidence="3">
    <location>
        <begin position="331"/>
        <end position="429"/>
    </location>
</feature>
<accession>A0A7D9D243</accession>
<dbReference type="InterPro" id="IPR013036">
    <property type="entry name" value="DUF1587"/>
</dbReference>
<dbReference type="InterPro" id="IPR013039">
    <property type="entry name" value="DUF1588"/>
</dbReference>
<reference evidence="6" key="1">
    <citation type="submission" date="2019-07" db="EMBL/GenBank/DDBJ databases">
        <authorList>
            <person name="Weber M."/>
            <person name="Kostadinov I."/>
            <person name="Kostadinov D I."/>
        </authorList>
    </citation>
    <scope>NUCLEOTIDE SEQUENCE</scope>
    <source>
        <strain evidence="6">Gfbio:sag-sample-m06:053724c1-46a9-4a36-b237-ea2bf867836b</strain>
    </source>
</reference>
<dbReference type="Pfam" id="PF07627">
    <property type="entry name" value="PSCyt3"/>
    <property type="match status" value="1"/>
</dbReference>
<dbReference type="Pfam" id="PF07624">
    <property type="entry name" value="PSD2"/>
    <property type="match status" value="1"/>
</dbReference>
<dbReference type="Pfam" id="PF07637">
    <property type="entry name" value="PSD5"/>
    <property type="match status" value="1"/>
</dbReference>
<dbReference type="InterPro" id="IPR011478">
    <property type="entry name" value="DUF1585"/>
</dbReference>
<feature type="domain" description="DUF1595" evidence="5">
    <location>
        <begin position="111"/>
        <end position="171"/>
    </location>
</feature>
<evidence type="ECO:0008006" key="7">
    <source>
        <dbReference type="Google" id="ProtNLM"/>
    </source>
</evidence>
<protein>
    <recommendedName>
        <fullName evidence="7">DUF1592 domain-containing protein</fullName>
    </recommendedName>
</protein>
<evidence type="ECO:0000259" key="2">
    <source>
        <dbReference type="Pfam" id="PF07626"/>
    </source>
</evidence>
<dbReference type="EMBL" id="LR633967">
    <property type="protein sequence ID" value="VUX55992.1"/>
    <property type="molecule type" value="Genomic_DNA"/>
</dbReference>